<dbReference type="GO" id="GO:0008168">
    <property type="term" value="F:methyltransferase activity"/>
    <property type="evidence" value="ECO:0007669"/>
    <property type="project" value="UniProtKB-KW"/>
</dbReference>
<dbReference type="AlphaFoldDB" id="A0A7X0BY93"/>
<accession>A0A7X0BY93</accession>
<comment type="caution">
    <text evidence="3">The sequence shown here is derived from an EMBL/GenBank/DDBJ whole genome shotgun (WGS) entry which is preliminary data.</text>
</comment>
<dbReference type="CDD" id="cd02440">
    <property type="entry name" value="AdoMet_MTases"/>
    <property type="match status" value="1"/>
</dbReference>
<keyword evidence="4" id="KW-1185">Reference proteome</keyword>
<dbReference type="Proteomes" id="UP000583800">
    <property type="component" value="Unassembled WGS sequence"/>
</dbReference>
<dbReference type="EMBL" id="JACHJB010000001">
    <property type="protein sequence ID" value="MBB6345132.1"/>
    <property type="molecule type" value="Genomic_DNA"/>
</dbReference>
<protein>
    <submittedName>
        <fullName evidence="3">SAM-dependent methyltransferase</fullName>
    </submittedName>
</protein>
<dbReference type="InterPro" id="IPR041698">
    <property type="entry name" value="Methyltransf_25"/>
</dbReference>
<keyword evidence="1 3" id="KW-0808">Transferase</keyword>
<dbReference type="GO" id="GO:0032259">
    <property type="term" value="P:methylation"/>
    <property type="evidence" value="ECO:0007669"/>
    <property type="project" value="UniProtKB-KW"/>
</dbReference>
<name>A0A7X0BY93_9ACTN</name>
<dbReference type="Gene3D" id="3.40.50.150">
    <property type="entry name" value="Vaccinia Virus protein VP39"/>
    <property type="match status" value="1"/>
</dbReference>
<gene>
    <name evidence="3" type="ORF">FHU36_001641</name>
</gene>
<organism evidence="3 4">
    <name type="scientific">Nonomuraea muscovyensis</name>
    <dbReference type="NCBI Taxonomy" id="1124761"/>
    <lineage>
        <taxon>Bacteria</taxon>
        <taxon>Bacillati</taxon>
        <taxon>Actinomycetota</taxon>
        <taxon>Actinomycetes</taxon>
        <taxon>Streptosporangiales</taxon>
        <taxon>Streptosporangiaceae</taxon>
        <taxon>Nonomuraea</taxon>
    </lineage>
</organism>
<evidence type="ECO:0000256" key="1">
    <source>
        <dbReference type="ARBA" id="ARBA00022679"/>
    </source>
</evidence>
<dbReference type="InterPro" id="IPR029063">
    <property type="entry name" value="SAM-dependent_MTases_sf"/>
</dbReference>
<evidence type="ECO:0000313" key="4">
    <source>
        <dbReference type="Proteomes" id="UP000583800"/>
    </source>
</evidence>
<sequence>MFTDADAAALYDLLNPWDGARHPGDAFYDGLVMTAHAVLDVGCGTGSMLRQARERGHRGRLVGLDPDPAALDRARRRTDIEWVAGVAADASWDREFDLATMAGNAFQYFVGDEELSTSLVAIRRALRDGGRFAFDTRNFQVRAWEEWKPSNASEVVDGNGRTLRVSHHVESVVDDVVTFAETTSAHDGTVLRIDRTSLRFLEVSKLGAFLSEAGFEIEAQYGGWQHEPVSDASRSIVTIARRT</sequence>
<evidence type="ECO:0000259" key="2">
    <source>
        <dbReference type="Pfam" id="PF13649"/>
    </source>
</evidence>
<evidence type="ECO:0000313" key="3">
    <source>
        <dbReference type="EMBL" id="MBB6345132.1"/>
    </source>
</evidence>
<feature type="domain" description="Methyltransferase" evidence="2">
    <location>
        <begin position="38"/>
        <end position="130"/>
    </location>
</feature>
<dbReference type="Pfam" id="PF13649">
    <property type="entry name" value="Methyltransf_25"/>
    <property type="match status" value="1"/>
</dbReference>
<dbReference type="RefSeq" id="WP_185083140.1">
    <property type="nucleotide sequence ID" value="NZ_JACHJB010000001.1"/>
</dbReference>
<dbReference type="SUPFAM" id="SSF53335">
    <property type="entry name" value="S-adenosyl-L-methionine-dependent methyltransferases"/>
    <property type="match status" value="1"/>
</dbReference>
<keyword evidence="3" id="KW-0489">Methyltransferase</keyword>
<dbReference type="PANTHER" id="PTHR43861">
    <property type="entry name" value="TRANS-ACONITATE 2-METHYLTRANSFERASE-RELATED"/>
    <property type="match status" value="1"/>
</dbReference>
<reference evidence="3 4" key="1">
    <citation type="submission" date="2020-08" db="EMBL/GenBank/DDBJ databases">
        <title>Sequencing the genomes of 1000 actinobacteria strains.</title>
        <authorList>
            <person name="Klenk H.-P."/>
        </authorList>
    </citation>
    <scope>NUCLEOTIDE SEQUENCE [LARGE SCALE GENOMIC DNA]</scope>
    <source>
        <strain evidence="3 4">DSM 45913</strain>
    </source>
</reference>
<proteinExistence type="predicted"/>